<organism evidence="2 3">
    <name type="scientific">Cellulomonas avistercoris</name>
    <dbReference type="NCBI Taxonomy" id="2762242"/>
    <lineage>
        <taxon>Bacteria</taxon>
        <taxon>Bacillati</taxon>
        <taxon>Actinomycetota</taxon>
        <taxon>Actinomycetes</taxon>
        <taxon>Micrococcales</taxon>
        <taxon>Cellulomonadaceae</taxon>
        <taxon>Cellulomonas</taxon>
    </lineage>
</organism>
<gene>
    <name evidence="2" type="ORF">H9657_09265</name>
</gene>
<dbReference type="InterPro" id="IPR013321">
    <property type="entry name" value="Arc_rbn_hlx_hlx"/>
</dbReference>
<proteinExistence type="predicted"/>
<keyword evidence="3" id="KW-1185">Reference proteome</keyword>
<dbReference type="SUPFAM" id="SSF47598">
    <property type="entry name" value="Ribbon-helix-helix"/>
    <property type="match status" value="1"/>
</dbReference>
<evidence type="ECO:0000259" key="1">
    <source>
        <dbReference type="Pfam" id="PF22513"/>
    </source>
</evidence>
<evidence type="ECO:0000313" key="2">
    <source>
        <dbReference type="EMBL" id="MBD7918464.1"/>
    </source>
</evidence>
<comment type="caution">
    <text evidence="2">The sequence shown here is derived from an EMBL/GenBank/DDBJ whole genome shotgun (WGS) entry which is preliminary data.</text>
</comment>
<protein>
    <recommendedName>
        <fullName evidence="1">Antitoxin FitA-like ribbon-helix-helix domain-containing protein</fullName>
    </recommendedName>
</protein>
<reference evidence="2 3" key="1">
    <citation type="submission" date="2020-08" db="EMBL/GenBank/DDBJ databases">
        <title>A Genomic Blueprint of the Chicken Gut Microbiome.</title>
        <authorList>
            <person name="Gilroy R."/>
            <person name="Ravi A."/>
            <person name="Getino M."/>
            <person name="Pursley I."/>
            <person name="Horton D.L."/>
            <person name="Alikhan N.-F."/>
            <person name="Baker D."/>
            <person name="Gharbi K."/>
            <person name="Hall N."/>
            <person name="Watson M."/>
            <person name="Adriaenssens E.M."/>
            <person name="Foster-Nyarko E."/>
            <person name="Jarju S."/>
            <person name="Secka A."/>
            <person name="Antonio M."/>
            <person name="Oren A."/>
            <person name="Chaudhuri R."/>
            <person name="La Ragione R.M."/>
            <person name="Hildebrand F."/>
            <person name="Pallen M.J."/>
        </authorList>
    </citation>
    <scope>NUCLEOTIDE SEQUENCE [LARGE SCALE GENOMIC DNA]</scope>
    <source>
        <strain evidence="2 3">Sa3CUA2</strain>
    </source>
</reference>
<dbReference type="RefSeq" id="WP_191782657.1">
    <property type="nucleotide sequence ID" value="NZ_JACSQV010000007.1"/>
</dbReference>
<dbReference type="InterPro" id="IPR053853">
    <property type="entry name" value="FitA-like_RHH"/>
</dbReference>
<dbReference type="Gene3D" id="1.10.1220.10">
    <property type="entry name" value="Met repressor-like"/>
    <property type="match status" value="1"/>
</dbReference>
<dbReference type="EMBL" id="JACSQV010000007">
    <property type="protein sequence ID" value="MBD7918464.1"/>
    <property type="molecule type" value="Genomic_DNA"/>
</dbReference>
<dbReference type="InterPro" id="IPR010985">
    <property type="entry name" value="Ribbon_hlx_hlx"/>
</dbReference>
<feature type="domain" description="Antitoxin FitA-like ribbon-helix-helix" evidence="1">
    <location>
        <begin position="2"/>
        <end position="38"/>
    </location>
</feature>
<accession>A0ABR8QDI4</accession>
<name>A0ABR8QDI4_9CELL</name>
<sequence>MATLQVKHLPEELHARLAERARRSGTTMSDYVTRLLERDLERPTVDEWLAAHPVPSPHPRIDVVAALDTVRAEYAPDVVAPAP</sequence>
<dbReference type="Proteomes" id="UP000604241">
    <property type="component" value="Unassembled WGS sequence"/>
</dbReference>
<evidence type="ECO:0000313" key="3">
    <source>
        <dbReference type="Proteomes" id="UP000604241"/>
    </source>
</evidence>
<dbReference type="Pfam" id="PF22513">
    <property type="entry name" value="FitA-like_RHH"/>
    <property type="match status" value="1"/>
</dbReference>